<evidence type="ECO:0000313" key="5">
    <source>
        <dbReference type="Proteomes" id="UP000784435"/>
    </source>
</evidence>
<dbReference type="SUPFAM" id="SSF49879">
    <property type="entry name" value="SMAD/FHA domain"/>
    <property type="match status" value="1"/>
</dbReference>
<protein>
    <submittedName>
        <fullName evidence="4">FHA domain-containing protein</fullName>
    </submittedName>
</protein>
<gene>
    <name evidence="4" type="ORF">K8V08_13825</name>
</gene>
<evidence type="ECO:0000259" key="3">
    <source>
        <dbReference type="PROSITE" id="PS50006"/>
    </source>
</evidence>
<evidence type="ECO:0000256" key="1">
    <source>
        <dbReference type="ARBA" id="ARBA00022553"/>
    </source>
</evidence>
<feature type="compositionally biased region" description="Low complexity" evidence="2">
    <location>
        <begin position="50"/>
        <end position="69"/>
    </location>
</feature>
<dbReference type="AlphaFoldDB" id="A0A921SQ48"/>
<dbReference type="SMART" id="SM00240">
    <property type="entry name" value="FHA"/>
    <property type="match status" value="1"/>
</dbReference>
<name>A0A921SQ48_9MICO</name>
<reference evidence="4" key="1">
    <citation type="journal article" date="2021" name="PeerJ">
        <title>Extensive microbial diversity within the chicken gut microbiome revealed by metagenomics and culture.</title>
        <authorList>
            <person name="Gilroy R."/>
            <person name="Ravi A."/>
            <person name="Getino M."/>
            <person name="Pursley I."/>
            <person name="Horton D.L."/>
            <person name="Alikhan N.F."/>
            <person name="Baker D."/>
            <person name="Gharbi K."/>
            <person name="Hall N."/>
            <person name="Watson M."/>
            <person name="Adriaenssens E.M."/>
            <person name="Foster-Nyarko E."/>
            <person name="Jarju S."/>
            <person name="Secka A."/>
            <person name="Antonio M."/>
            <person name="Oren A."/>
            <person name="Chaudhuri R.R."/>
            <person name="La Ragione R."/>
            <person name="Hildebrand F."/>
            <person name="Pallen M.J."/>
        </authorList>
    </citation>
    <scope>NUCLEOTIDE SEQUENCE</scope>
    <source>
        <strain evidence="4">ChiGjej5B5-7349</strain>
    </source>
</reference>
<feature type="region of interest" description="Disordered" evidence="2">
    <location>
        <begin position="49"/>
        <end position="69"/>
    </location>
</feature>
<reference evidence="4" key="2">
    <citation type="submission" date="2021-09" db="EMBL/GenBank/DDBJ databases">
        <authorList>
            <person name="Gilroy R."/>
        </authorList>
    </citation>
    <scope>NUCLEOTIDE SEQUENCE</scope>
    <source>
        <strain evidence="4">ChiGjej5B5-7349</strain>
    </source>
</reference>
<evidence type="ECO:0000256" key="2">
    <source>
        <dbReference type="SAM" id="MobiDB-lite"/>
    </source>
</evidence>
<dbReference type="InterPro" id="IPR008984">
    <property type="entry name" value="SMAD_FHA_dom_sf"/>
</dbReference>
<dbReference type="InterPro" id="IPR050923">
    <property type="entry name" value="Cell_Proc_Reg/RNA_Proc"/>
</dbReference>
<dbReference type="Gene3D" id="2.60.200.20">
    <property type="match status" value="1"/>
</dbReference>
<feature type="domain" description="FHA" evidence="3">
    <location>
        <begin position="98"/>
        <end position="147"/>
    </location>
</feature>
<proteinExistence type="predicted"/>
<dbReference type="PROSITE" id="PS50006">
    <property type="entry name" value="FHA_DOMAIN"/>
    <property type="match status" value="1"/>
</dbReference>
<comment type="caution">
    <text evidence="4">The sequence shown here is derived from an EMBL/GenBank/DDBJ whole genome shotgun (WGS) entry which is preliminary data.</text>
</comment>
<accession>A0A921SQ48</accession>
<organism evidence="4 5">
    <name type="scientific">Brevibacterium senegalense</name>
    <dbReference type="NCBI Taxonomy" id="1033736"/>
    <lineage>
        <taxon>Bacteria</taxon>
        <taxon>Bacillati</taxon>
        <taxon>Actinomycetota</taxon>
        <taxon>Actinomycetes</taxon>
        <taxon>Micrococcales</taxon>
        <taxon>Brevibacteriaceae</taxon>
        <taxon>Brevibacterium</taxon>
    </lineage>
</organism>
<keyword evidence="1" id="KW-0597">Phosphoprotein</keyword>
<dbReference type="EMBL" id="DYUK01000322">
    <property type="protein sequence ID" value="HJG81478.1"/>
    <property type="molecule type" value="Genomic_DNA"/>
</dbReference>
<dbReference type="Pfam" id="PF00498">
    <property type="entry name" value="FHA"/>
    <property type="match status" value="1"/>
</dbReference>
<evidence type="ECO:0000313" key="4">
    <source>
        <dbReference type="EMBL" id="HJG81478.1"/>
    </source>
</evidence>
<dbReference type="InterPro" id="IPR000253">
    <property type="entry name" value="FHA_dom"/>
</dbReference>
<dbReference type="Proteomes" id="UP000784435">
    <property type="component" value="Unassembled WGS sequence"/>
</dbReference>
<sequence>MSEFTVTVLRFALFGLLWLFVFLVAGVLRQDLFGPRVARNRGARRRGRAAAEAPVAAQMGAGSQPASSGQAAYGSSPTLVVTSGRQSGFSLLLSAGQLTIGRADDCGFVIEDDFASSHHARIYPQAGAWVVEDTGSTNGTYVGNARLTQPTRITPGMPITIGHTTMELRA</sequence>
<dbReference type="PANTHER" id="PTHR23308">
    <property type="entry name" value="NUCLEAR INHIBITOR OF PROTEIN PHOSPHATASE-1"/>
    <property type="match status" value="1"/>
</dbReference>